<evidence type="ECO:0000313" key="4">
    <source>
        <dbReference type="Proteomes" id="UP001155059"/>
    </source>
</evidence>
<reference evidence="3 4" key="1">
    <citation type="journal article" date="2022" name="Int. J. Syst. Evol. Microbiol.">
        <title>Pseudomonas aegrilactucae sp. nov. and Pseudomonas morbosilactucae sp. nov., pathogens causing bacterial rot of lettuce in Japan.</title>
        <authorList>
            <person name="Sawada H."/>
            <person name="Fujikawa T."/>
            <person name="Satou M."/>
        </authorList>
    </citation>
    <scope>NUCLEOTIDE SEQUENCE [LARGE SCALE GENOMIC DNA]</scope>
    <source>
        <strain evidence="3 4">MAFF 302030</strain>
    </source>
</reference>
<dbReference type="EMBL" id="JALQCW010000035">
    <property type="protein sequence ID" value="MCK9799085.1"/>
    <property type="molecule type" value="Genomic_DNA"/>
</dbReference>
<keyword evidence="1" id="KW-0812">Transmembrane</keyword>
<feature type="transmembrane region" description="Helical" evidence="1">
    <location>
        <begin position="232"/>
        <end position="251"/>
    </location>
</feature>
<feature type="transmembrane region" description="Helical" evidence="1">
    <location>
        <begin position="177"/>
        <end position="195"/>
    </location>
</feature>
<feature type="transmembrane region" description="Helical" evidence="1">
    <location>
        <begin position="120"/>
        <end position="137"/>
    </location>
</feature>
<dbReference type="InterPro" id="IPR036938">
    <property type="entry name" value="PAP2/HPO_sf"/>
</dbReference>
<feature type="transmembrane region" description="Helical" evidence="1">
    <location>
        <begin position="9"/>
        <end position="28"/>
    </location>
</feature>
<reference evidence="3 4" key="2">
    <citation type="journal article" date="2023" name="Plant Pathol.">
        <title>Dismantling and reorganizing Pseudomonas marginalis sensu#lato.</title>
        <authorList>
            <person name="Sawada H."/>
            <person name="Fujikawa T."/>
            <person name="Satou M."/>
        </authorList>
    </citation>
    <scope>NUCLEOTIDE SEQUENCE [LARGE SCALE GENOMIC DNA]</scope>
    <source>
        <strain evidence="3 4">MAFF 302030</strain>
    </source>
</reference>
<dbReference type="SUPFAM" id="SSF48317">
    <property type="entry name" value="Acid phosphatase/Vanadium-dependent haloperoxidase"/>
    <property type="match status" value="1"/>
</dbReference>
<feature type="domain" description="Phosphatidic acid phosphatase type 2/haloperoxidase" evidence="2">
    <location>
        <begin position="121"/>
        <end position="252"/>
    </location>
</feature>
<protein>
    <submittedName>
        <fullName evidence="3">Phosphatase PAP2 family protein</fullName>
    </submittedName>
</protein>
<dbReference type="Proteomes" id="UP001155059">
    <property type="component" value="Unassembled WGS sequence"/>
</dbReference>
<keyword evidence="1" id="KW-0472">Membrane</keyword>
<feature type="transmembrane region" description="Helical" evidence="1">
    <location>
        <begin position="202"/>
        <end position="220"/>
    </location>
</feature>
<evidence type="ECO:0000256" key="1">
    <source>
        <dbReference type="SAM" id="Phobius"/>
    </source>
</evidence>
<evidence type="ECO:0000259" key="2">
    <source>
        <dbReference type="Pfam" id="PF01569"/>
    </source>
</evidence>
<evidence type="ECO:0000313" key="3">
    <source>
        <dbReference type="EMBL" id="MCK9799085.1"/>
    </source>
</evidence>
<dbReference type="Pfam" id="PF01569">
    <property type="entry name" value="PAP2"/>
    <property type="match status" value="1"/>
</dbReference>
<dbReference type="CDD" id="cd03396">
    <property type="entry name" value="PAP2_like_6"/>
    <property type="match status" value="1"/>
</dbReference>
<name>A0A9X2C6S1_9PSED</name>
<dbReference type="RefSeq" id="WP_268265575.1">
    <property type="nucleotide sequence ID" value="NZ_JALQCW010000035.1"/>
</dbReference>
<comment type="caution">
    <text evidence="3">The sequence shown here is derived from an EMBL/GenBank/DDBJ whole genome shotgun (WGS) entry which is preliminary data.</text>
</comment>
<keyword evidence="1" id="KW-1133">Transmembrane helix</keyword>
<dbReference type="InterPro" id="IPR000326">
    <property type="entry name" value="PAP2/HPO"/>
</dbReference>
<organism evidence="3 4">
    <name type="scientific">Pseudomonas morbosilactucae</name>
    <dbReference type="NCBI Taxonomy" id="2938197"/>
    <lineage>
        <taxon>Bacteria</taxon>
        <taxon>Pseudomonadati</taxon>
        <taxon>Pseudomonadota</taxon>
        <taxon>Gammaproteobacteria</taxon>
        <taxon>Pseudomonadales</taxon>
        <taxon>Pseudomonadaceae</taxon>
        <taxon>Pseudomonas</taxon>
    </lineage>
</organism>
<accession>A0A9X2C6S1</accession>
<feature type="transmembrane region" description="Helical" evidence="1">
    <location>
        <begin position="71"/>
        <end position="89"/>
    </location>
</feature>
<proteinExistence type="predicted"/>
<dbReference type="AlphaFoldDB" id="A0A9X2C6S1"/>
<gene>
    <name evidence="3" type="ORF">M1B34_15555</name>
</gene>
<sequence>MQLFSRQRYYWLNLGVPLLCAALVFLIFDMTHIDIAISDLFYDPVHRVFPLDQSALFEKLTHKWPRVIPDWTGEGAVIGALLSFIWPLLNRARAPRLLAWVERMRLGPVLRFAARHRRDWLFVVLAFALSTGAIHYLKSHTSVYCPIETTQYAGAIVHRAWYENFDLLRVAGDGRCWPGGHASGGFTLLALYFVARRYRWRYSGVLLYGPLLLGFVYGTTRVLQGWHYMSHTFWAAIVVWLTCWLTALAFYGRVRLEQPLLPRSSAVPVPHRRPVPV</sequence>